<evidence type="ECO:0000313" key="4">
    <source>
        <dbReference type="Proteomes" id="UP000237000"/>
    </source>
</evidence>
<evidence type="ECO:0000313" key="3">
    <source>
        <dbReference type="EMBL" id="PON82275.1"/>
    </source>
</evidence>
<dbReference type="OrthoDB" id="1194265at2759"/>
<sequence>MVDLHPTAFFNMYKHRMLKLHSRFAKCILRFSQVLESLPDALRYLYWDDYPFKSLPLSFTGENLVELKLQYSKVERLWEGVQKLEKLKVIDLSFSSQLIEIPNLSQAPNIESVTLRLCERLREVPSYFHDLEKLTSLDLEDCSSLEVVSALPRNIIEVNLTCCTSLKSLPRNISVFKSLRRLELSGCLDFDYMNFREILEFLEGLE</sequence>
<organism evidence="3 4">
    <name type="scientific">Trema orientale</name>
    <name type="common">Charcoal tree</name>
    <name type="synonym">Celtis orientalis</name>
    <dbReference type="NCBI Taxonomy" id="63057"/>
    <lineage>
        <taxon>Eukaryota</taxon>
        <taxon>Viridiplantae</taxon>
        <taxon>Streptophyta</taxon>
        <taxon>Embryophyta</taxon>
        <taxon>Tracheophyta</taxon>
        <taxon>Spermatophyta</taxon>
        <taxon>Magnoliopsida</taxon>
        <taxon>eudicotyledons</taxon>
        <taxon>Gunneridae</taxon>
        <taxon>Pentapetalae</taxon>
        <taxon>rosids</taxon>
        <taxon>fabids</taxon>
        <taxon>Rosales</taxon>
        <taxon>Cannabaceae</taxon>
        <taxon>Trema</taxon>
    </lineage>
</organism>
<evidence type="ECO:0000256" key="2">
    <source>
        <dbReference type="ARBA" id="ARBA00022737"/>
    </source>
</evidence>
<comment type="caution">
    <text evidence="3">The sequence shown here is derived from an EMBL/GenBank/DDBJ whole genome shotgun (WGS) entry which is preliminary data.</text>
</comment>
<keyword evidence="2" id="KW-0677">Repeat</keyword>
<dbReference type="InterPro" id="IPR011713">
    <property type="entry name" value="Leu-rich_rpt_3"/>
</dbReference>
<keyword evidence="4" id="KW-1185">Reference proteome</keyword>
<dbReference type="PANTHER" id="PTHR11017">
    <property type="entry name" value="LEUCINE-RICH REPEAT-CONTAINING PROTEIN"/>
    <property type="match status" value="1"/>
</dbReference>
<dbReference type="GO" id="GO:0006952">
    <property type="term" value="P:defense response"/>
    <property type="evidence" value="ECO:0007669"/>
    <property type="project" value="InterPro"/>
</dbReference>
<dbReference type="SUPFAM" id="SSF52058">
    <property type="entry name" value="L domain-like"/>
    <property type="match status" value="1"/>
</dbReference>
<dbReference type="InParanoid" id="A0A2P5E9P4"/>
<dbReference type="AlphaFoldDB" id="A0A2P5E9P4"/>
<gene>
    <name evidence="3" type="ORF">TorRG33x02_218910</name>
</gene>
<proteinExistence type="predicted"/>
<dbReference type="InterPro" id="IPR032675">
    <property type="entry name" value="LRR_dom_sf"/>
</dbReference>
<dbReference type="Gene3D" id="3.80.10.10">
    <property type="entry name" value="Ribonuclease Inhibitor"/>
    <property type="match status" value="1"/>
</dbReference>
<dbReference type="Pfam" id="PF07725">
    <property type="entry name" value="LRR_3"/>
    <property type="match status" value="1"/>
</dbReference>
<name>A0A2P5E9P4_TREOI</name>
<accession>A0A2P5E9P4</accession>
<dbReference type="EMBL" id="JXTC01000197">
    <property type="protein sequence ID" value="PON82275.1"/>
    <property type="molecule type" value="Genomic_DNA"/>
</dbReference>
<reference evidence="4" key="1">
    <citation type="submission" date="2016-06" db="EMBL/GenBank/DDBJ databases">
        <title>Parallel loss of symbiosis genes in relatives of nitrogen-fixing non-legume Parasponia.</title>
        <authorList>
            <person name="Van Velzen R."/>
            <person name="Holmer R."/>
            <person name="Bu F."/>
            <person name="Rutten L."/>
            <person name="Van Zeijl A."/>
            <person name="Liu W."/>
            <person name="Santuari L."/>
            <person name="Cao Q."/>
            <person name="Sharma T."/>
            <person name="Shen D."/>
            <person name="Roswanjaya Y."/>
            <person name="Wardhani T."/>
            <person name="Kalhor M.S."/>
            <person name="Jansen J."/>
            <person name="Van den Hoogen J."/>
            <person name="Gungor B."/>
            <person name="Hartog M."/>
            <person name="Hontelez J."/>
            <person name="Verver J."/>
            <person name="Yang W.-C."/>
            <person name="Schijlen E."/>
            <person name="Repin R."/>
            <person name="Schilthuizen M."/>
            <person name="Schranz E."/>
            <person name="Heidstra R."/>
            <person name="Miyata K."/>
            <person name="Fedorova E."/>
            <person name="Kohlen W."/>
            <person name="Bisseling T."/>
            <person name="Smit S."/>
            <person name="Geurts R."/>
        </authorList>
    </citation>
    <scope>NUCLEOTIDE SEQUENCE [LARGE SCALE GENOMIC DNA]</scope>
    <source>
        <strain evidence="4">cv. RG33-2</strain>
    </source>
</reference>
<dbReference type="Proteomes" id="UP000237000">
    <property type="component" value="Unassembled WGS sequence"/>
</dbReference>
<evidence type="ECO:0000256" key="1">
    <source>
        <dbReference type="ARBA" id="ARBA00022614"/>
    </source>
</evidence>
<dbReference type="PANTHER" id="PTHR11017:SF479">
    <property type="entry name" value="DISEASE RESISTANCE PROTEIN (TIR-NBS-LRR CLASS) FAMILY"/>
    <property type="match status" value="1"/>
</dbReference>
<keyword evidence="1" id="KW-0433">Leucine-rich repeat</keyword>
<protein>
    <submittedName>
        <fullName evidence="3">Leucine-rich repeat</fullName>
    </submittedName>
</protein>
<dbReference type="InterPro" id="IPR044974">
    <property type="entry name" value="Disease_R_plants"/>
</dbReference>